<reference evidence="1" key="1">
    <citation type="submission" date="2018-05" db="EMBL/GenBank/DDBJ databases">
        <authorList>
            <person name="Lanie J.A."/>
            <person name="Ng W.-L."/>
            <person name="Kazmierczak K.M."/>
            <person name="Andrzejewski T.M."/>
            <person name="Davidsen T.M."/>
            <person name="Wayne K.J."/>
            <person name="Tettelin H."/>
            <person name="Glass J.I."/>
            <person name="Rusch D."/>
            <person name="Podicherti R."/>
            <person name="Tsui H.-C.T."/>
            <person name="Winkler M.E."/>
        </authorList>
    </citation>
    <scope>NUCLEOTIDE SEQUENCE</scope>
</reference>
<name>A0A383F318_9ZZZZ</name>
<dbReference type="EMBL" id="UINC01230582">
    <property type="protein sequence ID" value="SVE62778.1"/>
    <property type="molecule type" value="Genomic_DNA"/>
</dbReference>
<dbReference type="AlphaFoldDB" id="A0A383F318"/>
<evidence type="ECO:0000313" key="1">
    <source>
        <dbReference type="EMBL" id="SVE62778.1"/>
    </source>
</evidence>
<sequence length="29" mass="3169">MLSVPVERFTLDNGLRVNLSHDSTTPVVA</sequence>
<proteinExistence type="predicted"/>
<organism evidence="1">
    <name type="scientific">marine metagenome</name>
    <dbReference type="NCBI Taxonomy" id="408172"/>
    <lineage>
        <taxon>unclassified sequences</taxon>
        <taxon>metagenomes</taxon>
        <taxon>ecological metagenomes</taxon>
    </lineage>
</organism>
<gene>
    <name evidence="1" type="ORF">METZ01_LOCUS515632</name>
</gene>
<accession>A0A383F318</accession>
<feature type="non-terminal residue" evidence="1">
    <location>
        <position position="29"/>
    </location>
</feature>
<protein>
    <submittedName>
        <fullName evidence="1">Uncharacterized protein</fullName>
    </submittedName>
</protein>